<dbReference type="EMBL" id="CARXXK010000003">
    <property type="protein sequence ID" value="CAI6364210.1"/>
    <property type="molecule type" value="Genomic_DNA"/>
</dbReference>
<sequence>MSNDEPPLCDTCRVPLTVKHIITECHKYNQYRDQFHISEQICQALGPNPQDTNNLILFLKKSELYNLI</sequence>
<name>A0AAV0X7D8_9HEMI</name>
<keyword evidence="2" id="KW-1185">Reference proteome</keyword>
<protein>
    <recommendedName>
        <fullName evidence="3">Reverse transcriptase zinc-binding domain-containing protein</fullName>
    </recommendedName>
</protein>
<organism evidence="1 2">
    <name type="scientific">Macrosiphum euphorbiae</name>
    <name type="common">potato aphid</name>
    <dbReference type="NCBI Taxonomy" id="13131"/>
    <lineage>
        <taxon>Eukaryota</taxon>
        <taxon>Metazoa</taxon>
        <taxon>Ecdysozoa</taxon>
        <taxon>Arthropoda</taxon>
        <taxon>Hexapoda</taxon>
        <taxon>Insecta</taxon>
        <taxon>Pterygota</taxon>
        <taxon>Neoptera</taxon>
        <taxon>Paraneoptera</taxon>
        <taxon>Hemiptera</taxon>
        <taxon>Sternorrhyncha</taxon>
        <taxon>Aphidomorpha</taxon>
        <taxon>Aphidoidea</taxon>
        <taxon>Aphididae</taxon>
        <taxon>Macrosiphini</taxon>
        <taxon>Macrosiphum</taxon>
    </lineage>
</organism>
<evidence type="ECO:0000313" key="2">
    <source>
        <dbReference type="Proteomes" id="UP001160148"/>
    </source>
</evidence>
<reference evidence="1 2" key="1">
    <citation type="submission" date="2023-01" db="EMBL/GenBank/DDBJ databases">
        <authorList>
            <person name="Whitehead M."/>
        </authorList>
    </citation>
    <scope>NUCLEOTIDE SEQUENCE [LARGE SCALE GENOMIC DNA]</scope>
</reference>
<comment type="caution">
    <text evidence="1">The sequence shown here is derived from an EMBL/GenBank/DDBJ whole genome shotgun (WGS) entry which is preliminary data.</text>
</comment>
<dbReference type="Proteomes" id="UP001160148">
    <property type="component" value="Unassembled WGS sequence"/>
</dbReference>
<evidence type="ECO:0000313" key="1">
    <source>
        <dbReference type="EMBL" id="CAI6364210.1"/>
    </source>
</evidence>
<proteinExistence type="predicted"/>
<evidence type="ECO:0008006" key="3">
    <source>
        <dbReference type="Google" id="ProtNLM"/>
    </source>
</evidence>
<dbReference type="AlphaFoldDB" id="A0AAV0X7D8"/>
<gene>
    <name evidence="1" type="ORF">MEUPH1_LOCUS19065</name>
</gene>
<accession>A0AAV0X7D8</accession>